<gene>
    <name evidence="9" type="primary">LOC104597734</name>
</gene>
<dbReference type="InterPro" id="IPR000715">
    <property type="entry name" value="Glycosyl_transferase_4"/>
</dbReference>
<proteinExistence type="inferred from homology"/>
<keyword evidence="3 9" id="KW-0808">Transferase</keyword>
<dbReference type="RefSeq" id="XP_010257768.1">
    <property type="nucleotide sequence ID" value="XM_010259466.2"/>
</dbReference>
<feature type="transmembrane region" description="Helical" evidence="7">
    <location>
        <begin position="392"/>
        <end position="409"/>
    </location>
</feature>
<evidence type="ECO:0000313" key="8">
    <source>
        <dbReference type="Proteomes" id="UP000189703"/>
    </source>
</evidence>
<dbReference type="GO" id="GO:0016780">
    <property type="term" value="F:phosphotransferase activity, for other substituted phosphate groups"/>
    <property type="evidence" value="ECO:0000318"/>
    <property type="project" value="GO_Central"/>
</dbReference>
<keyword evidence="5 7" id="KW-1133">Transmembrane helix</keyword>
<feature type="transmembrane region" description="Helical" evidence="7">
    <location>
        <begin position="195"/>
        <end position="217"/>
    </location>
</feature>
<dbReference type="Proteomes" id="UP000189703">
    <property type="component" value="Unplaced"/>
</dbReference>
<dbReference type="InParanoid" id="A0A1U7ZTU9"/>
<dbReference type="AlphaFoldDB" id="A0A1U7ZTU9"/>
<organism evidence="8 9">
    <name type="scientific">Nelumbo nucifera</name>
    <name type="common">Sacred lotus</name>
    <dbReference type="NCBI Taxonomy" id="4432"/>
    <lineage>
        <taxon>Eukaryota</taxon>
        <taxon>Viridiplantae</taxon>
        <taxon>Streptophyta</taxon>
        <taxon>Embryophyta</taxon>
        <taxon>Tracheophyta</taxon>
        <taxon>Spermatophyta</taxon>
        <taxon>Magnoliopsida</taxon>
        <taxon>Proteales</taxon>
        <taxon>Nelumbonaceae</taxon>
        <taxon>Nelumbo</taxon>
    </lineage>
</organism>
<dbReference type="KEGG" id="nnu:104597734"/>
<dbReference type="OMA" id="CFAFWLE"/>
<dbReference type="InterPro" id="IPR003524">
    <property type="entry name" value="PNAcMuramoyl-5peptid_Trfase"/>
</dbReference>
<comment type="subcellular location">
    <subcellularLocation>
        <location evidence="1">Membrane</location>
        <topology evidence="1">Multi-pass membrane protein</topology>
    </subcellularLocation>
</comment>
<dbReference type="eggNOG" id="ENOG502QPYQ">
    <property type="taxonomic scope" value="Eukaryota"/>
</dbReference>
<feature type="transmembrane region" description="Helical" evidence="7">
    <location>
        <begin position="366"/>
        <end position="386"/>
    </location>
</feature>
<dbReference type="PANTHER" id="PTHR22926">
    <property type="entry name" value="PHOSPHO-N-ACETYLMURAMOYL-PENTAPEPTIDE-TRANSFERASE"/>
    <property type="match status" value="1"/>
</dbReference>
<dbReference type="GeneID" id="104597734"/>
<feature type="transmembrane region" description="Helical" evidence="7">
    <location>
        <begin position="265"/>
        <end position="284"/>
    </location>
</feature>
<dbReference type="InterPro" id="IPR018480">
    <property type="entry name" value="PNAcMuramoyl-5peptid_Trfase_CS"/>
</dbReference>
<feature type="transmembrane region" description="Helical" evidence="7">
    <location>
        <begin position="447"/>
        <end position="466"/>
    </location>
</feature>
<dbReference type="NCBIfam" id="TIGR00445">
    <property type="entry name" value="mraY"/>
    <property type="match status" value="1"/>
</dbReference>
<evidence type="ECO:0000256" key="7">
    <source>
        <dbReference type="SAM" id="Phobius"/>
    </source>
</evidence>
<keyword evidence="6 7" id="KW-0472">Membrane</keyword>
<dbReference type="Pfam" id="PF00953">
    <property type="entry name" value="Glycos_transf_4"/>
    <property type="match status" value="1"/>
</dbReference>
<dbReference type="STRING" id="4432.A0A1U7ZTU9"/>
<reference evidence="9" key="1">
    <citation type="submission" date="2025-08" db="UniProtKB">
        <authorList>
            <consortium name="RefSeq"/>
        </authorList>
    </citation>
    <scope>IDENTIFICATION</scope>
</reference>
<keyword evidence="4 7" id="KW-0812">Transmembrane</keyword>
<keyword evidence="8" id="KW-1185">Reference proteome</keyword>
<comment type="similarity">
    <text evidence="2">Belongs to the glycosyltransferase 4 family. MraY subfamily.</text>
</comment>
<feature type="transmembrane region" description="Helical" evidence="7">
    <location>
        <begin position="238"/>
        <end position="259"/>
    </location>
</feature>
<name>A0A1U7ZTU9_NELNU</name>
<dbReference type="PROSITE" id="PS01348">
    <property type="entry name" value="MRAY_2"/>
    <property type="match status" value="1"/>
</dbReference>
<dbReference type="CDD" id="cd06852">
    <property type="entry name" value="GT_MraY"/>
    <property type="match status" value="1"/>
</dbReference>
<dbReference type="GO" id="GO:0005886">
    <property type="term" value="C:plasma membrane"/>
    <property type="evidence" value="ECO:0000318"/>
    <property type="project" value="GO_Central"/>
</dbReference>
<evidence type="ECO:0000313" key="9">
    <source>
        <dbReference type="RefSeq" id="XP_010257768.1"/>
    </source>
</evidence>
<evidence type="ECO:0000256" key="2">
    <source>
        <dbReference type="ARBA" id="ARBA00005583"/>
    </source>
</evidence>
<feature type="transmembrane region" description="Helical" evidence="7">
    <location>
        <begin position="497"/>
        <end position="517"/>
    </location>
</feature>
<dbReference type="FunCoup" id="A0A1U7ZTU9">
    <property type="interactions" value="24"/>
</dbReference>
<dbReference type="PROSITE" id="PS01347">
    <property type="entry name" value="MRAY_1"/>
    <property type="match status" value="1"/>
</dbReference>
<evidence type="ECO:0000256" key="1">
    <source>
        <dbReference type="ARBA" id="ARBA00004141"/>
    </source>
</evidence>
<feature type="transmembrane region" description="Helical" evidence="7">
    <location>
        <begin position="296"/>
        <end position="315"/>
    </location>
</feature>
<dbReference type="HAMAP" id="MF_00038">
    <property type="entry name" value="MraY"/>
    <property type="match status" value="1"/>
</dbReference>
<dbReference type="PANTHER" id="PTHR22926:SF5">
    <property type="entry name" value="PHOSPHO-N-ACETYLMURAMOYL-PENTAPEPTIDE-TRANSFERASE HOMOLOG"/>
    <property type="match status" value="1"/>
</dbReference>
<sequence>MRSPAALRFSRLGFLQTSKRSFTSRTGTQAIFASLCCHHRFAYNFNLCASKAQRHGFKLRHDLFPIEAMDEDSVGISSFNDWDYGESDGTSGRSSYILSSSDGEDSDADIIINTTTKDADLPGSIKEHMDSSDGPLTVTADRLGVLRKGRKLRIQPGVFMNMALIAFLVVLLLLVDWCSWRIVRLPLESFFLTRPFIISAVLTSVAGYLCIPVLYSLKVHQILRKEGPVAHSSKKRTPTMGGLFFVPIGIIVARAIAGFSSVEVAGAATATLAFAAIGLLDDILSFIKNHNYGLPAWVKVFLEVAVGVWFSLWLGSANISSPYSMKMLVPLPAPLGLLYLGELLYLLLTTFCFVSMGNGINLTDGLDGLAGGTSALAFIGMSIAVLPICSDLAIFGSSMAGACVGFLLHNRYKASVFMGDTGSLALGGALAAMTACTGMFFPLFISSGIFVLEAVSVIVQVFYFKTTKYLHGSGRRLFRMAPLHHHFELCGYKEPEIVACAYVVSCILAVFAGYIGLISS</sequence>
<dbReference type="GO" id="GO:0008963">
    <property type="term" value="F:phospho-N-acetylmuramoyl-pentapeptide-transferase activity"/>
    <property type="evidence" value="ECO:0007669"/>
    <property type="project" value="InterPro"/>
</dbReference>
<protein>
    <submittedName>
        <fullName evidence="9">Phospho-N-acetylmuramoyl-pentapeptide- transferase homolog isoform X1</fullName>
    </submittedName>
</protein>
<feature type="transmembrane region" description="Helical" evidence="7">
    <location>
        <begin position="335"/>
        <end position="354"/>
    </location>
</feature>
<evidence type="ECO:0000256" key="6">
    <source>
        <dbReference type="ARBA" id="ARBA00023136"/>
    </source>
</evidence>
<evidence type="ECO:0000256" key="5">
    <source>
        <dbReference type="ARBA" id="ARBA00022989"/>
    </source>
</evidence>
<dbReference type="OrthoDB" id="2020675at2759"/>
<evidence type="ECO:0000256" key="3">
    <source>
        <dbReference type="ARBA" id="ARBA00022679"/>
    </source>
</evidence>
<accession>A0A1U7ZTU9</accession>
<dbReference type="GO" id="GO:0071555">
    <property type="term" value="P:cell wall organization"/>
    <property type="evidence" value="ECO:0000318"/>
    <property type="project" value="GO_Central"/>
</dbReference>
<feature type="transmembrane region" description="Helical" evidence="7">
    <location>
        <begin position="157"/>
        <end position="175"/>
    </location>
</feature>
<dbReference type="GO" id="GO:0044038">
    <property type="term" value="P:cell wall macromolecule biosynthetic process"/>
    <property type="evidence" value="ECO:0000318"/>
    <property type="project" value="GO_Central"/>
</dbReference>
<evidence type="ECO:0000256" key="4">
    <source>
        <dbReference type="ARBA" id="ARBA00022692"/>
    </source>
</evidence>